<sequence>MGADFLGYQVATNPVANTGKRKQASRRINGHPRVKIDPKKVNQYAHANDWISKKGKIKHREYFHSFDVLEIVRNYKSCLNGFLNYFAYASNIAQLGKLYYIATYALLKYPGTKV</sequence>
<keyword evidence="2" id="KW-0695">RNA-directed DNA polymerase</keyword>
<dbReference type="GO" id="GO:0003964">
    <property type="term" value="F:RNA-directed DNA polymerase activity"/>
    <property type="evidence" value="ECO:0007669"/>
    <property type="project" value="UniProtKB-KW"/>
</dbReference>
<dbReference type="GO" id="GO:0006397">
    <property type="term" value="P:mRNA processing"/>
    <property type="evidence" value="ECO:0007669"/>
    <property type="project" value="InterPro"/>
</dbReference>
<evidence type="ECO:0000259" key="1">
    <source>
        <dbReference type="Pfam" id="PF01348"/>
    </source>
</evidence>
<name>A0A559KJ80_9MOLU</name>
<organism evidence="2 3">
    <name type="scientific">Candidatus Phytoplasma pini</name>
    <dbReference type="NCBI Taxonomy" id="267362"/>
    <lineage>
        <taxon>Bacteria</taxon>
        <taxon>Bacillati</taxon>
        <taxon>Mycoplasmatota</taxon>
        <taxon>Mollicutes</taxon>
        <taxon>Acholeplasmatales</taxon>
        <taxon>Acholeplasmataceae</taxon>
        <taxon>Candidatus Phytoplasma</taxon>
    </lineage>
</organism>
<keyword evidence="2" id="KW-0548">Nucleotidyltransferase</keyword>
<evidence type="ECO:0000313" key="2">
    <source>
        <dbReference type="EMBL" id="TVY12192.1"/>
    </source>
</evidence>
<dbReference type="AlphaFoldDB" id="A0A559KJ80"/>
<reference evidence="2 3" key="1">
    <citation type="submission" date="2019-06" db="EMBL/GenBank/DDBJ databases">
        <title>Draft Genome Sequence of Candidatus Phytoplasma pini-Related Strain MDPP: A Resource for Comparative Genomics of Gymnosperm-infecting Phytoplasmas.</title>
        <authorList>
            <person name="Cai W."/>
            <person name="Costanzo S."/>
            <person name="Shao J."/>
            <person name="Zhao Y."/>
            <person name="Davis R."/>
        </authorList>
    </citation>
    <scope>NUCLEOTIDE SEQUENCE [LARGE SCALE GENOMIC DNA]</scope>
    <source>
        <strain evidence="2 3">MDPP</strain>
    </source>
</reference>
<dbReference type="RefSeq" id="WP_186390731.1">
    <property type="nucleotide sequence ID" value="NZ_VIAE01000006.1"/>
</dbReference>
<accession>A0A559KJ80</accession>
<comment type="caution">
    <text evidence="2">The sequence shown here is derived from an EMBL/GenBank/DDBJ whole genome shotgun (WGS) entry which is preliminary data.</text>
</comment>
<gene>
    <name evidence="2" type="ORF">MDPP_00260</name>
</gene>
<dbReference type="Proteomes" id="UP000320078">
    <property type="component" value="Unassembled WGS sequence"/>
</dbReference>
<keyword evidence="2" id="KW-0808">Transferase</keyword>
<evidence type="ECO:0000313" key="3">
    <source>
        <dbReference type="Proteomes" id="UP000320078"/>
    </source>
</evidence>
<proteinExistence type="predicted"/>
<feature type="domain" description="Domain X" evidence="1">
    <location>
        <begin position="61"/>
        <end position="108"/>
    </location>
</feature>
<dbReference type="GO" id="GO:0005737">
    <property type="term" value="C:cytoplasm"/>
    <property type="evidence" value="ECO:0007669"/>
    <property type="project" value="UniProtKB-ARBA"/>
</dbReference>
<dbReference type="InterPro" id="IPR024937">
    <property type="entry name" value="Domain_X"/>
</dbReference>
<dbReference type="EMBL" id="VIAE01000006">
    <property type="protein sequence ID" value="TVY12192.1"/>
    <property type="molecule type" value="Genomic_DNA"/>
</dbReference>
<keyword evidence="3" id="KW-1185">Reference proteome</keyword>
<protein>
    <submittedName>
        <fullName evidence="2">Putative retron-type reverse transcriptase</fullName>
    </submittedName>
</protein>
<dbReference type="Pfam" id="PF01348">
    <property type="entry name" value="Intron_maturas2"/>
    <property type="match status" value="1"/>
</dbReference>